<comment type="caution">
    <text evidence="3">The sequence shown here is derived from an EMBL/GenBank/DDBJ whole genome shotgun (WGS) entry which is preliminary data.</text>
</comment>
<dbReference type="Proteomes" id="UP000027219">
    <property type="component" value="Unassembled WGS sequence"/>
</dbReference>
<keyword evidence="4" id="KW-1185">Reference proteome</keyword>
<dbReference type="InterPro" id="IPR006076">
    <property type="entry name" value="FAD-dep_OxRdtase"/>
</dbReference>
<dbReference type="GO" id="GO:0005737">
    <property type="term" value="C:cytoplasm"/>
    <property type="evidence" value="ECO:0007669"/>
    <property type="project" value="TreeGrafter"/>
</dbReference>
<dbReference type="Gene3D" id="3.30.9.10">
    <property type="entry name" value="D-Amino Acid Oxidase, subunit A, domain 2"/>
    <property type="match status" value="1"/>
</dbReference>
<dbReference type="EMBL" id="JFFR01000009">
    <property type="protein sequence ID" value="KDN29347.1"/>
    <property type="molecule type" value="Genomic_DNA"/>
</dbReference>
<sequence>MSKHYSYWFKQALQQEFGQDSPPSDAGQPLTQDIETDIAIVGGGYTGLWTAILIKQQQPEARVVVIEKGLCGSGASGANGGCMLTWSTKFPTLKRLYGEQQAKWLVEQSEKVIFEIEAFCKEHDIDAHLYRSGTYYTATNQAQRGGMAPVVSELKKQGINSWQECGDNLSRQAGSERHIEGYYSEAAGSVQPALLARGLRQVAIKLGVEVYENTPMLELNYGEPAKVVTPAATVTADKVVLALNAWMLDHFKAFKRSIVVVSSDMVITDPIPEKLGEYGPEQGAAVVDSRIFVHYYRDTRDGRLMLGKGGNKFSFSNQVDNMFNQQTQYLSLLKNSFQTLFPKLEQQDFAYSWSGGSDRSVTGLPFFGNIENQSNIFYGLGYSGNGVAQTRMGGKILSSMALGLDNEWTRSGMTKGPLGHFPPEPFRWLGAMMVRDAVRRKENAEDVGQKPMWLDKQLAKLAGAAGKADKITG</sequence>
<dbReference type="RefSeq" id="WP_032550284.1">
    <property type="nucleotide sequence ID" value="NZ_JFFR01000009.1"/>
</dbReference>
<dbReference type="SUPFAM" id="SSF51905">
    <property type="entry name" value="FAD/NAD(P)-binding domain"/>
    <property type="match status" value="1"/>
</dbReference>
<dbReference type="AlphaFoldDB" id="A0A066UTX1"/>
<dbReference type="InterPro" id="IPR036188">
    <property type="entry name" value="FAD/NAD-bd_sf"/>
</dbReference>
<evidence type="ECO:0000259" key="2">
    <source>
        <dbReference type="Pfam" id="PF01266"/>
    </source>
</evidence>
<protein>
    <submittedName>
        <fullName evidence="3">FAD-dependent oxidoreductase</fullName>
    </submittedName>
</protein>
<dbReference type="InterPro" id="IPR017715">
    <property type="entry name" value="NH2-phosphonate_OxRdtase"/>
</dbReference>
<accession>A0A066UTX1</accession>
<dbReference type="GO" id="GO:0016491">
    <property type="term" value="F:oxidoreductase activity"/>
    <property type="evidence" value="ECO:0007669"/>
    <property type="project" value="UniProtKB-KW"/>
</dbReference>
<dbReference type="NCBIfam" id="TIGR03329">
    <property type="entry name" value="Phn_aa_oxid"/>
    <property type="match status" value="1"/>
</dbReference>
<reference evidence="3 4" key="1">
    <citation type="submission" date="2014-02" db="EMBL/GenBank/DDBJ databases">
        <title>Vibrio fortis Dalian14 Genome Sequencing.</title>
        <authorList>
            <person name="Wang Y."/>
            <person name="Song L."/>
            <person name="Liu G."/>
            <person name="Ding J."/>
        </authorList>
    </citation>
    <scope>NUCLEOTIDE SEQUENCE [LARGE SCALE GENOMIC DNA]</scope>
    <source>
        <strain evidence="3 4">Dalian14</strain>
    </source>
</reference>
<dbReference type="Gene3D" id="3.50.50.60">
    <property type="entry name" value="FAD/NAD(P)-binding domain"/>
    <property type="match status" value="1"/>
</dbReference>
<evidence type="ECO:0000256" key="1">
    <source>
        <dbReference type="ARBA" id="ARBA00023002"/>
    </source>
</evidence>
<dbReference type="PANTHER" id="PTHR13847:SF285">
    <property type="entry name" value="FAD DEPENDENT OXIDOREDUCTASE DOMAIN-CONTAINING PROTEIN"/>
    <property type="match status" value="1"/>
</dbReference>
<dbReference type="PANTHER" id="PTHR13847">
    <property type="entry name" value="SARCOSINE DEHYDROGENASE-RELATED"/>
    <property type="match status" value="1"/>
</dbReference>
<keyword evidence="1" id="KW-0560">Oxidoreductase</keyword>
<feature type="domain" description="FAD dependent oxidoreductase" evidence="2">
    <location>
        <begin position="37"/>
        <end position="399"/>
    </location>
</feature>
<dbReference type="STRING" id="212667.VFDL14_14290"/>
<evidence type="ECO:0000313" key="3">
    <source>
        <dbReference type="EMBL" id="KDN29347.1"/>
    </source>
</evidence>
<dbReference type="OrthoDB" id="311718at2"/>
<name>A0A066UTX1_9VIBR</name>
<proteinExistence type="predicted"/>
<organism evidence="3 4">
    <name type="scientific">Vibrio fortis</name>
    <dbReference type="NCBI Taxonomy" id="212667"/>
    <lineage>
        <taxon>Bacteria</taxon>
        <taxon>Pseudomonadati</taxon>
        <taxon>Pseudomonadota</taxon>
        <taxon>Gammaproteobacteria</taxon>
        <taxon>Vibrionales</taxon>
        <taxon>Vibrionaceae</taxon>
        <taxon>Vibrio</taxon>
    </lineage>
</organism>
<dbReference type="Pfam" id="PF01266">
    <property type="entry name" value="DAO"/>
    <property type="match status" value="1"/>
</dbReference>
<evidence type="ECO:0000313" key="4">
    <source>
        <dbReference type="Proteomes" id="UP000027219"/>
    </source>
</evidence>
<gene>
    <name evidence="3" type="ORF">VFDL14_14290</name>
</gene>